<evidence type="ECO:0000313" key="5">
    <source>
        <dbReference type="Proteomes" id="UP000036403"/>
    </source>
</evidence>
<dbReference type="InterPro" id="IPR043502">
    <property type="entry name" value="DNA/RNA_pol_sf"/>
</dbReference>
<dbReference type="STRING" id="67767.A0A0J7KS01"/>
<keyword evidence="1" id="KW-0479">Metal-binding</keyword>
<comment type="caution">
    <text evidence="4">The sequence shown here is derived from an EMBL/GenBank/DDBJ whole genome shotgun (WGS) entry which is preliminary data.</text>
</comment>
<dbReference type="SUPFAM" id="SSF57756">
    <property type="entry name" value="Retrovirus zinc finger-like domains"/>
    <property type="match status" value="1"/>
</dbReference>
<dbReference type="OrthoDB" id="7550137at2759"/>
<feature type="region of interest" description="Disordered" evidence="2">
    <location>
        <begin position="208"/>
        <end position="234"/>
    </location>
</feature>
<dbReference type="GO" id="GO:0008270">
    <property type="term" value="F:zinc ion binding"/>
    <property type="evidence" value="ECO:0007669"/>
    <property type="project" value="UniProtKB-KW"/>
</dbReference>
<name>A0A0J7KS01_LASNI</name>
<dbReference type="AlphaFoldDB" id="A0A0J7KS01"/>
<dbReference type="Pfam" id="PF00078">
    <property type="entry name" value="RVT_1"/>
    <property type="match status" value="1"/>
</dbReference>
<keyword evidence="5" id="KW-1185">Reference proteome</keyword>
<dbReference type="InterPro" id="IPR001878">
    <property type="entry name" value="Znf_CCHC"/>
</dbReference>
<dbReference type="GO" id="GO:0003676">
    <property type="term" value="F:nucleic acid binding"/>
    <property type="evidence" value="ECO:0007669"/>
    <property type="project" value="InterPro"/>
</dbReference>
<dbReference type="EMBL" id="LBMM01003889">
    <property type="protein sequence ID" value="KMQ93024.1"/>
    <property type="molecule type" value="Genomic_DNA"/>
</dbReference>
<dbReference type="InterPro" id="IPR050951">
    <property type="entry name" value="Retrovirus_Pol_polyprotein"/>
</dbReference>
<sequence>MPAGIVPGNTAEMRASTLNSFTIEFFDPEITTLQRWLQRLEGAFAICGINGTAKTAYLIHYMGAAAFDTVCDRLSEEDPFQATFEAIKAILYDIYQPEPLEIAENFKFHQRKQEEGESIQQFVTALHKLSVHCRFGAYLKTALRNQFVFGLASAKIQSRLLERKDLTFDLAVQVATSMELSDRGAKQLQGTSTAVEYVQAAKKVQKKKTSTDKYKNKSSKTAVNDVTNRKTSYNNGNDSKDVKCYRCGKAHLASKCTLNKEIRCNGCGRKGHLQRVCFQAKDQTNQVEEVLHVEQAEFRDKFEATLSINGKEVTFEVNSGSAVTLMSKRHARALFPGSTIHCTNLKLITFCKSEVKAIGYITVRVEDREKTRELNIYLTNVDRKPLLGREWLRQIRNICTFHSIQTAQIDYVNSSWNTSIEKILLKYKNIRDADFSEIQGVEARITLKSDAQPVFVRARAVPFKLLPLVEKELDNLETLGIIEKVNSSVWATPIVPVLKKDGRVRICGDYKSTVNPQVIIDKHPLPTIDELFTAISGGVIFSKIDLRQAYLQMRVRSEDRDVLTLSTHRGLYRVNRMMYGIASAPAIWQREIEIILQGIPKTAVFLDDIVVTGETEEQHLKNLDTVLNQLQKYNIRINLEKSQFALKEIKYCG</sequence>
<dbReference type="InterPro" id="IPR036875">
    <property type="entry name" value="Znf_CCHC_sf"/>
</dbReference>
<dbReference type="Gene3D" id="2.40.70.10">
    <property type="entry name" value="Acid Proteases"/>
    <property type="match status" value="1"/>
</dbReference>
<evidence type="ECO:0000259" key="3">
    <source>
        <dbReference type="PROSITE" id="PS50158"/>
    </source>
</evidence>
<keyword evidence="1" id="KW-0863">Zinc-finger</keyword>
<dbReference type="Gene3D" id="4.10.60.10">
    <property type="entry name" value="Zinc finger, CCHC-type"/>
    <property type="match status" value="1"/>
</dbReference>
<dbReference type="PaxDb" id="67767-A0A0J7KS01"/>
<dbReference type="Proteomes" id="UP000036403">
    <property type="component" value="Unassembled WGS sequence"/>
</dbReference>
<evidence type="ECO:0000313" key="4">
    <source>
        <dbReference type="EMBL" id="KMQ93024.1"/>
    </source>
</evidence>
<dbReference type="PANTHER" id="PTHR37984">
    <property type="entry name" value="PROTEIN CBG26694"/>
    <property type="match status" value="1"/>
</dbReference>
<proteinExistence type="predicted"/>
<dbReference type="PROSITE" id="PS50158">
    <property type="entry name" value="ZF_CCHC"/>
    <property type="match status" value="1"/>
</dbReference>
<dbReference type="InterPro" id="IPR021109">
    <property type="entry name" value="Peptidase_aspartic_dom_sf"/>
</dbReference>
<evidence type="ECO:0000256" key="1">
    <source>
        <dbReference type="PROSITE-ProRule" id="PRU00047"/>
    </source>
</evidence>
<dbReference type="PANTHER" id="PTHR37984:SF13">
    <property type="entry name" value="RIBONUCLEASE H"/>
    <property type="match status" value="1"/>
</dbReference>
<protein>
    <recommendedName>
        <fullName evidence="3">CCHC-type domain-containing protein</fullName>
    </recommendedName>
</protein>
<dbReference type="Gene3D" id="3.30.70.270">
    <property type="match status" value="1"/>
</dbReference>
<dbReference type="SUPFAM" id="SSF50630">
    <property type="entry name" value="Acid proteases"/>
    <property type="match status" value="1"/>
</dbReference>
<dbReference type="Gene3D" id="3.10.10.10">
    <property type="entry name" value="HIV Type 1 Reverse Transcriptase, subunit A, domain 1"/>
    <property type="match status" value="1"/>
</dbReference>
<accession>A0A0J7KS01</accession>
<dbReference type="InterPro" id="IPR043128">
    <property type="entry name" value="Rev_trsase/Diguanyl_cyclase"/>
</dbReference>
<feature type="domain" description="CCHC-type" evidence="3">
    <location>
        <begin position="263"/>
        <end position="277"/>
    </location>
</feature>
<dbReference type="CDD" id="cd01647">
    <property type="entry name" value="RT_LTR"/>
    <property type="match status" value="1"/>
</dbReference>
<evidence type="ECO:0000256" key="2">
    <source>
        <dbReference type="SAM" id="MobiDB-lite"/>
    </source>
</evidence>
<dbReference type="InterPro" id="IPR000477">
    <property type="entry name" value="RT_dom"/>
</dbReference>
<dbReference type="SUPFAM" id="SSF56672">
    <property type="entry name" value="DNA/RNA polymerases"/>
    <property type="match status" value="1"/>
</dbReference>
<feature type="compositionally biased region" description="Polar residues" evidence="2">
    <location>
        <begin position="222"/>
        <end position="234"/>
    </location>
</feature>
<gene>
    <name evidence="4" type="ORF">RF55_6914</name>
</gene>
<organism evidence="4 5">
    <name type="scientific">Lasius niger</name>
    <name type="common">Black garden ant</name>
    <dbReference type="NCBI Taxonomy" id="67767"/>
    <lineage>
        <taxon>Eukaryota</taxon>
        <taxon>Metazoa</taxon>
        <taxon>Ecdysozoa</taxon>
        <taxon>Arthropoda</taxon>
        <taxon>Hexapoda</taxon>
        <taxon>Insecta</taxon>
        <taxon>Pterygota</taxon>
        <taxon>Neoptera</taxon>
        <taxon>Endopterygota</taxon>
        <taxon>Hymenoptera</taxon>
        <taxon>Apocrita</taxon>
        <taxon>Aculeata</taxon>
        <taxon>Formicoidea</taxon>
        <taxon>Formicidae</taxon>
        <taxon>Formicinae</taxon>
        <taxon>Lasius</taxon>
        <taxon>Lasius</taxon>
    </lineage>
</organism>
<reference evidence="4 5" key="1">
    <citation type="submission" date="2015-04" db="EMBL/GenBank/DDBJ databases">
        <title>Lasius niger genome sequencing.</title>
        <authorList>
            <person name="Konorov E.A."/>
            <person name="Nikitin M.A."/>
            <person name="Kirill M.V."/>
            <person name="Chang P."/>
        </authorList>
    </citation>
    <scope>NUCLEOTIDE SEQUENCE [LARGE SCALE GENOMIC DNA]</scope>
    <source>
        <tissue evidence="4">Whole</tissue>
    </source>
</reference>
<keyword evidence="1" id="KW-0862">Zinc</keyword>
<dbReference type="SMART" id="SM00343">
    <property type="entry name" value="ZnF_C2HC"/>
    <property type="match status" value="2"/>
</dbReference>
<dbReference type="GO" id="GO:0071897">
    <property type="term" value="P:DNA biosynthetic process"/>
    <property type="evidence" value="ECO:0007669"/>
    <property type="project" value="UniProtKB-ARBA"/>
</dbReference>